<proteinExistence type="predicted"/>
<dbReference type="Proteomes" id="UP001604267">
    <property type="component" value="Unassembled WGS sequence"/>
</dbReference>
<comment type="caution">
    <text evidence="1">The sequence shown here is derived from an EMBL/GenBank/DDBJ whole genome shotgun (WGS) entry which is preliminary data.</text>
</comment>
<evidence type="ECO:0000313" key="1">
    <source>
        <dbReference type="EMBL" id="MFG3014130.1"/>
    </source>
</evidence>
<evidence type="ECO:0000313" key="2">
    <source>
        <dbReference type="Proteomes" id="UP001604267"/>
    </source>
</evidence>
<gene>
    <name evidence="1" type="ORF">ACGFZB_27645</name>
</gene>
<dbReference type="RefSeq" id="WP_392820454.1">
    <property type="nucleotide sequence ID" value="NZ_JBICYV010000014.1"/>
</dbReference>
<protein>
    <recommendedName>
        <fullName evidence="3">DUF222 domain-containing protein</fullName>
    </recommendedName>
</protein>
<evidence type="ECO:0008006" key="3">
    <source>
        <dbReference type="Google" id="ProtNLM"/>
    </source>
</evidence>
<name>A0ABW7BAA8_9ACTN</name>
<reference evidence="1 2" key="1">
    <citation type="submission" date="2024-10" db="EMBL/GenBank/DDBJ databases">
        <title>The Natural Products Discovery Center: Release of the First 8490 Sequenced Strains for Exploring Actinobacteria Biosynthetic Diversity.</title>
        <authorList>
            <person name="Kalkreuter E."/>
            <person name="Kautsar S.A."/>
            <person name="Yang D."/>
            <person name="Bader C.D."/>
            <person name="Teijaro C.N."/>
            <person name="Fluegel L."/>
            <person name="Davis C.M."/>
            <person name="Simpson J.R."/>
            <person name="Lauterbach L."/>
            <person name="Steele A.D."/>
            <person name="Gui C."/>
            <person name="Meng S."/>
            <person name="Li G."/>
            <person name="Viehrig K."/>
            <person name="Ye F."/>
            <person name="Su P."/>
            <person name="Kiefer A.F."/>
            <person name="Nichols A."/>
            <person name="Cepeda A.J."/>
            <person name="Yan W."/>
            <person name="Fan B."/>
            <person name="Jiang Y."/>
            <person name="Adhikari A."/>
            <person name="Zheng C.-J."/>
            <person name="Schuster L."/>
            <person name="Cowan T.M."/>
            <person name="Smanski M.J."/>
            <person name="Chevrette M.G."/>
            <person name="De Carvalho L.P.S."/>
            <person name="Shen B."/>
        </authorList>
    </citation>
    <scope>NUCLEOTIDE SEQUENCE [LARGE SCALE GENOMIC DNA]</scope>
    <source>
        <strain evidence="1 2">NPDC048320</strain>
    </source>
</reference>
<organism evidence="1 2">
    <name type="scientific">Streptomyces cinerochromogenes</name>
    <dbReference type="NCBI Taxonomy" id="66422"/>
    <lineage>
        <taxon>Bacteria</taxon>
        <taxon>Bacillati</taxon>
        <taxon>Actinomycetota</taxon>
        <taxon>Actinomycetes</taxon>
        <taxon>Kitasatosporales</taxon>
        <taxon>Streptomycetaceae</taxon>
        <taxon>Streptomyces</taxon>
    </lineage>
</organism>
<sequence>MAMTQTLIPALEDAHQAHAAARDRLRADAALAPPGPHRQMLEHEADDMQDRVCRIERHVRGLRPRGLLGGATDVARFAARTTWKAATLPLTVGQKAVTGVLRGRGPADERQVLRNIEDEYAVAARALATTRAGEVLADQAQDRTSRDLLRTMSREDQELLALLEDSLTRQARTVAAASDGIRVEQTAQGGLVDTATRPLRAVAHRLRRAAWPGQRPGAGEEPVVDQPEVSAAAEQIQGAVSSEESLPIVGFSQLGVEEIERRLPALSESDLHVLDGYERTHARRKAVLEAIERLGSSRAG</sequence>
<dbReference type="EMBL" id="JBICYV010000014">
    <property type="protein sequence ID" value="MFG3014130.1"/>
    <property type="molecule type" value="Genomic_DNA"/>
</dbReference>
<accession>A0ABW7BAA8</accession>
<keyword evidence="2" id="KW-1185">Reference proteome</keyword>